<dbReference type="AlphaFoldDB" id="A0A6U3RUV7"/>
<feature type="region of interest" description="Disordered" evidence="1">
    <location>
        <begin position="67"/>
        <end position="114"/>
    </location>
</feature>
<dbReference type="EMBL" id="HBGN01021364">
    <property type="protein sequence ID" value="CAD9335112.1"/>
    <property type="molecule type" value="Transcribed_RNA"/>
</dbReference>
<feature type="region of interest" description="Disordered" evidence="1">
    <location>
        <begin position="1"/>
        <end position="53"/>
    </location>
</feature>
<feature type="compositionally biased region" description="Basic and acidic residues" evidence="1">
    <location>
        <begin position="1"/>
        <end position="12"/>
    </location>
</feature>
<feature type="compositionally biased region" description="Polar residues" evidence="1">
    <location>
        <begin position="104"/>
        <end position="114"/>
    </location>
</feature>
<protein>
    <submittedName>
        <fullName evidence="2">Uncharacterized protein</fullName>
    </submittedName>
</protein>
<name>A0A6U3RUV7_9STRA</name>
<accession>A0A6U3RUV7</accession>
<sequence>MSCAHRESEKNEPYVIGSCHGQTNNNDDDSNNTSSASKAKMKDENVHTAAISSMMPPLPAVCIASSKGLAPNGLAPSPTAPAGSFPAGNNNSLPVAAPSPVSPFQTMKLQQHHH</sequence>
<gene>
    <name evidence="2" type="ORF">DBRI1063_LOCUS13630</name>
</gene>
<feature type="compositionally biased region" description="Low complexity" evidence="1">
    <location>
        <begin position="94"/>
        <end position="103"/>
    </location>
</feature>
<organism evidence="2">
    <name type="scientific">Ditylum brightwellii</name>
    <dbReference type="NCBI Taxonomy" id="49249"/>
    <lineage>
        <taxon>Eukaryota</taxon>
        <taxon>Sar</taxon>
        <taxon>Stramenopiles</taxon>
        <taxon>Ochrophyta</taxon>
        <taxon>Bacillariophyta</taxon>
        <taxon>Mediophyceae</taxon>
        <taxon>Lithodesmiophycidae</taxon>
        <taxon>Lithodesmiales</taxon>
        <taxon>Lithodesmiaceae</taxon>
        <taxon>Ditylum</taxon>
    </lineage>
</organism>
<proteinExistence type="predicted"/>
<evidence type="ECO:0000313" key="2">
    <source>
        <dbReference type="EMBL" id="CAD9335112.1"/>
    </source>
</evidence>
<reference evidence="2" key="1">
    <citation type="submission" date="2021-01" db="EMBL/GenBank/DDBJ databases">
        <authorList>
            <person name="Corre E."/>
            <person name="Pelletier E."/>
            <person name="Niang G."/>
            <person name="Scheremetjew M."/>
            <person name="Finn R."/>
            <person name="Kale V."/>
            <person name="Holt S."/>
            <person name="Cochrane G."/>
            <person name="Meng A."/>
            <person name="Brown T."/>
            <person name="Cohen L."/>
        </authorList>
    </citation>
    <scope>NUCLEOTIDE SEQUENCE</scope>
    <source>
        <strain evidence="2">Pop2</strain>
    </source>
</reference>
<evidence type="ECO:0000256" key="1">
    <source>
        <dbReference type="SAM" id="MobiDB-lite"/>
    </source>
</evidence>